<organism evidence="1 2">
    <name type="scientific">Dysosmobacter welbionis</name>
    <dbReference type="NCBI Taxonomy" id="2093857"/>
    <lineage>
        <taxon>Bacteria</taxon>
        <taxon>Bacillati</taxon>
        <taxon>Bacillota</taxon>
        <taxon>Clostridia</taxon>
        <taxon>Eubacteriales</taxon>
        <taxon>Oscillospiraceae</taxon>
        <taxon>Dysosmobacter</taxon>
    </lineage>
</organism>
<gene>
    <name evidence="1" type="ORF">EIO64_13675</name>
</gene>
<evidence type="ECO:0000313" key="1">
    <source>
        <dbReference type="EMBL" id="QCI60130.1"/>
    </source>
</evidence>
<dbReference type="KEGG" id="obj:EIO64_13675"/>
<dbReference type="PROSITE" id="PS51257">
    <property type="entry name" value="PROKAR_LIPOPROTEIN"/>
    <property type="match status" value="1"/>
</dbReference>
<dbReference type="Proteomes" id="UP000298642">
    <property type="component" value="Chromosome"/>
</dbReference>
<evidence type="ECO:0008006" key="3">
    <source>
        <dbReference type="Google" id="ProtNLM"/>
    </source>
</evidence>
<reference evidence="2" key="1">
    <citation type="submission" date="2018-12" db="EMBL/GenBank/DDBJ databases">
        <title>Dusodibacter welbiota gen. nov., sp. nov., isolated from human faeces and emended description of the Oscillibacter genus.</title>
        <authorList>
            <person name="Le Roy T."/>
            <person name="Van der Smissen P."/>
            <person name="Delzenne N."/>
            <person name="Muccioli G."/>
            <person name="Collet J.F."/>
            <person name="Cani P.D."/>
        </authorList>
    </citation>
    <scope>NUCLEOTIDE SEQUENCE [LARGE SCALE GENOMIC DNA]</scope>
    <source>
        <strain evidence="2">J115</strain>
    </source>
</reference>
<sequence length="118" mass="11558">MKLSYEGIGQWAATFACDDLAEGELVKVSANGTVAACAAGDDFCGMVLSVGRGGDACAVALGGMVTAGYTVPAEGAAPALGWSGLSADGEGGVQADADGSTYLVVDVDTTAKTVTFVL</sequence>
<keyword evidence="2" id="KW-1185">Reference proteome</keyword>
<protein>
    <recommendedName>
        <fullName evidence="3">DUF2190 family protein</fullName>
    </recommendedName>
</protein>
<dbReference type="RefSeq" id="WP_021748512.1">
    <property type="nucleotide sequence ID" value="NZ_CP034413.3"/>
</dbReference>
<dbReference type="GeneID" id="89521656"/>
<proteinExistence type="predicted"/>
<dbReference type="AlphaFoldDB" id="A0A4D7AWH3"/>
<evidence type="ECO:0000313" key="2">
    <source>
        <dbReference type="Proteomes" id="UP000298642"/>
    </source>
</evidence>
<accession>A0A4D7AWH3</accession>
<dbReference type="EMBL" id="CP034413">
    <property type="protein sequence ID" value="QCI60130.1"/>
    <property type="molecule type" value="Genomic_DNA"/>
</dbReference>
<name>A0A4D7AWH3_9FIRM</name>